<dbReference type="InterPro" id="IPR001451">
    <property type="entry name" value="Hexapep"/>
</dbReference>
<evidence type="ECO:0000256" key="4">
    <source>
        <dbReference type="ARBA" id="ARBA00023315"/>
    </source>
</evidence>
<reference evidence="8 9" key="1">
    <citation type="submission" date="2019-12" db="EMBL/GenBank/DDBJ databases">
        <title>Genome sequencing and assembly of endphytes of Porphyra tenera.</title>
        <authorList>
            <person name="Park J.M."/>
            <person name="Shin R."/>
            <person name="Jo S.H."/>
        </authorList>
    </citation>
    <scope>NUCLEOTIDE SEQUENCE [LARGE SCALE GENOMIC DNA]</scope>
    <source>
        <strain evidence="8 9">GPM4</strain>
    </source>
</reference>
<feature type="domain" description="PglD N-terminal" evidence="7">
    <location>
        <begin position="4"/>
        <end position="81"/>
    </location>
</feature>
<evidence type="ECO:0000256" key="5">
    <source>
        <dbReference type="PIRSR" id="PIRSR620019-1"/>
    </source>
</evidence>
<feature type="active site" description="Proton acceptor" evidence="5">
    <location>
        <position position="137"/>
    </location>
</feature>
<dbReference type="KEGG" id="pmes:FX988_02311"/>
<evidence type="ECO:0000256" key="1">
    <source>
        <dbReference type="ARBA" id="ARBA00007274"/>
    </source>
</evidence>
<dbReference type="Pfam" id="PF17836">
    <property type="entry name" value="PglD_N"/>
    <property type="match status" value="1"/>
</dbReference>
<dbReference type="Gene3D" id="3.40.50.20">
    <property type="match status" value="1"/>
</dbReference>
<proteinExistence type="inferred from homology"/>
<dbReference type="EC" id="2.3.1.-" evidence="8"/>
<feature type="binding site" evidence="6">
    <location>
        <position position="167"/>
    </location>
    <ligand>
        <name>acetyl-CoA</name>
        <dbReference type="ChEBI" id="CHEBI:57288"/>
    </ligand>
</feature>
<evidence type="ECO:0000256" key="2">
    <source>
        <dbReference type="ARBA" id="ARBA00022679"/>
    </source>
</evidence>
<dbReference type="EMBL" id="CP047656">
    <property type="protein sequence ID" value="QHJ12065.1"/>
    <property type="molecule type" value="Genomic_DNA"/>
</dbReference>
<evidence type="ECO:0000256" key="3">
    <source>
        <dbReference type="ARBA" id="ARBA00022737"/>
    </source>
</evidence>
<evidence type="ECO:0000313" key="8">
    <source>
        <dbReference type="EMBL" id="QHJ12065.1"/>
    </source>
</evidence>
<feature type="site" description="Increases basicity of active site His" evidence="5">
    <location>
        <position position="138"/>
    </location>
</feature>
<keyword evidence="2 8" id="KW-0808">Transferase</keyword>
<dbReference type="Pfam" id="PF00132">
    <property type="entry name" value="Hexapep"/>
    <property type="match status" value="1"/>
</dbReference>
<evidence type="ECO:0000259" key="7">
    <source>
        <dbReference type="Pfam" id="PF17836"/>
    </source>
</evidence>
<accession>A0A857JJ57</accession>
<dbReference type="InterPro" id="IPR018357">
    <property type="entry name" value="Hexapep_transf_CS"/>
</dbReference>
<dbReference type="OrthoDB" id="9794407at2"/>
<dbReference type="PANTHER" id="PTHR43300:SF7">
    <property type="entry name" value="UDP-N-ACETYLBACILLOSAMINE N-ACETYLTRANSFERASE"/>
    <property type="match status" value="1"/>
</dbReference>
<name>A0A857JJ57_9ALTE</name>
<protein>
    <submittedName>
        <fullName evidence="8">Acetyltransferase EpsM</fullName>
        <ecNumber evidence="8">2.3.1.-</ecNumber>
    </submittedName>
</protein>
<dbReference type="PANTHER" id="PTHR43300">
    <property type="entry name" value="ACETYLTRANSFERASE"/>
    <property type="match status" value="1"/>
</dbReference>
<feature type="binding site" evidence="6">
    <location>
        <begin position="11"/>
        <end position="13"/>
    </location>
    <ligand>
        <name>substrate</name>
    </ligand>
</feature>
<organism evidence="8 9">
    <name type="scientific">Paraglaciecola mesophila</name>
    <dbReference type="NCBI Taxonomy" id="197222"/>
    <lineage>
        <taxon>Bacteria</taxon>
        <taxon>Pseudomonadati</taxon>
        <taxon>Pseudomonadota</taxon>
        <taxon>Gammaproteobacteria</taxon>
        <taxon>Alteromonadales</taxon>
        <taxon>Alteromonadaceae</taxon>
        <taxon>Paraglaciecola</taxon>
    </lineage>
</organism>
<dbReference type="InterPro" id="IPR050179">
    <property type="entry name" value="Trans_hexapeptide_repeat"/>
</dbReference>
<dbReference type="SUPFAM" id="SSF51161">
    <property type="entry name" value="Trimeric LpxA-like enzymes"/>
    <property type="match status" value="1"/>
</dbReference>
<dbReference type="GO" id="GO:0016746">
    <property type="term" value="F:acyltransferase activity"/>
    <property type="evidence" value="ECO:0007669"/>
    <property type="project" value="UniProtKB-KW"/>
</dbReference>
<comment type="similarity">
    <text evidence="1">Belongs to the transferase hexapeptide repeat family.</text>
</comment>
<dbReference type="CDD" id="cd03360">
    <property type="entry name" value="LbH_AT_putative"/>
    <property type="match status" value="1"/>
</dbReference>
<evidence type="ECO:0000256" key="6">
    <source>
        <dbReference type="PIRSR" id="PIRSR620019-2"/>
    </source>
</evidence>
<feature type="binding site" evidence="6">
    <location>
        <position position="146"/>
    </location>
    <ligand>
        <name>acetyl-CoA</name>
        <dbReference type="ChEBI" id="CHEBI:57288"/>
    </ligand>
</feature>
<dbReference type="InterPro" id="IPR041561">
    <property type="entry name" value="PglD_N"/>
</dbReference>
<evidence type="ECO:0000313" key="9">
    <source>
        <dbReference type="Proteomes" id="UP000464524"/>
    </source>
</evidence>
<dbReference type="PROSITE" id="PS00101">
    <property type="entry name" value="HEXAPEP_TRANSFERASES"/>
    <property type="match status" value="1"/>
</dbReference>
<dbReference type="InterPro" id="IPR011004">
    <property type="entry name" value="Trimer_LpxA-like_sf"/>
</dbReference>
<dbReference type="AlphaFoldDB" id="A0A857JJ57"/>
<dbReference type="Proteomes" id="UP000464524">
    <property type="component" value="Chromosome"/>
</dbReference>
<dbReference type="InterPro" id="IPR020019">
    <property type="entry name" value="AcTrfase_PglD-like"/>
</dbReference>
<keyword evidence="9" id="KW-1185">Reference proteome</keyword>
<keyword evidence="4 8" id="KW-0012">Acyltransferase</keyword>
<dbReference type="Gene3D" id="2.160.10.10">
    <property type="entry name" value="Hexapeptide repeat proteins"/>
    <property type="match status" value="1"/>
</dbReference>
<keyword evidence="3" id="KW-0677">Repeat</keyword>
<feature type="binding site" evidence="6">
    <location>
        <position position="70"/>
    </location>
    <ligand>
        <name>substrate</name>
    </ligand>
</feature>
<gene>
    <name evidence="8" type="ORF">FX988_02311</name>
</gene>
<dbReference type="NCBIfam" id="TIGR03570">
    <property type="entry name" value="NeuD_NnaD"/>
    <property type="match status" value="1"/>
</dbReference>
<dbReference type="RefSeq" id="WP_160179956.1">
    <property type="nucleotide sequence ID" value="NZ_CP047656.1"/>
</dbReference>
<sequence>MINKLIIIGASGHGKVAADCAQASRRFSNIHFLDQAYPKQKHNAHWEVIGHADDVANYIASDTLFFVAIGNNAIRARVSAELHALHCSFATLIHPSAQVSKHSEVGVGSLICANATVNIASKIGQGAIINTASSVDHDCEIGDFVHIAPGAHLAGNVTVEEQSFIGIGSAIIQGCTVGRHSVVGAGSTVLANIASHLVVAGSPAKKVNNNN</sequence>